<accession>A0A9J5WBI8</accession>
<proteinExistence type="predicted"/>
<dbReference type="EMBL" id="JACXVP010000012">
    <property type="protein sequence ID" value="KAG5572993.1"/>
    <property type="molecule type" value="Genomic_DNA"/>
</dbReference>
<sequence length="60" mass="6533">MRFAPHLSSPNNSKLLDASVNSKFNMLDLSLLLLGACAKEDDEKLTTIQACLGLHGWCAE</sequence>
<evidence type="ECO:0000313" key="1">
    <source>
        <dbReference type="EMBL" id="KAG5572993.1"/>
    </source>
</evidence>
<dbReference type="Proteomes" id="UP000824120">
    <property type="component" value="Chromosome 12"/>
</dbReference>
<reference evidence="1 2" key="1">
    <citation type="submission" date="2020-09" db="EMBL/GenBank/DDBJ databases">
        <title>De no assembly of potato wild relative species, Solanum commersonii.</title>
        <authorList>
            <person name="Cho K."/>
        </authorList>
    </citation>
    <scope>NUCLEOTIDE SEQUENCE [LARGE SCALE GENOMIC DNA]</scope>
    <source>
        <strain evidence="1">LZ3.2</strain>
        <tissue evidence="1">Leaf</tissue>
    </source>
</reference>
<protein>
    <submittedName>
        <fullName evidence="1">Uncharacterized protein</fullName>
    </submittedName>
</protein>
<organism evidence="1 2">
    <name type="scientific">Solanum commersonii</name>
    <name type="common">Commerson's wild potato</name>
    <name type="synonym">Commerson's nightshade</name>
    <dbReference type="NCBI Taxonomy" id="4109"/>
    <lineage>
        <taxon>Eukaryota</taxon>
        <taxon>Viridiplantae</taxon>
        <taxon>Streptophyta</taxon>
        <taxon>Embryophyta</taxon>
        <taxon>Tracheophyta</taxon>
        <taxon>Spermatophyta</taxon>
        <taxon>Magnoliopsida</taxon>
        <taxon>eudicotyledons</taxon>
        <taxon>Gunneridae</taxon>
        <taxon>Pentapetalae</taxon>
        <taxon>asterids</taxon>
        <taxon>lamiids</taxon>
        <taxon>Solanales</taxon>
        <taxon>Solanaceae</taxon>
        <taxon>Solanoideae</taxon>
        <taxon>Solaneae</taxon>
        <taxon>Solanum</taxon>
    </lineage>
</organism>
<dbReference type="AlphaFoldDB" id="A0A9J5WBI8"/>
<gene>
    <name evidence="1" type="ORF">H5410_062759</name>
</gene>
<keyword evidence="2" id="KW-1185">Reference proteome</keyword>
<evidence type="ECO:0000313" key="2">
    <source>
        <dbReference type="Proteomes" id="UP000824120"/>
    </source>
</evidence>
<name>A0A9J5WBI8_SOLCO</name>
<comment type="caution">
    <text evidence="1">The sequence shown here is derived from an EMBL/GenBank/DDBJ whole genome shotgun (WGS) entry which is preliminary data.</text>
</comment>